<reference evidence="4 5" key="1">
    <citation type="submission" date="2020-07" db="EMBL/GenBank/DDBJ databases">
        <title>Sequencing the genomes of 1000 actinobacteria strains.</title>
        <authorList>
            <person name="Klenk H.-P."/>
        </authorList>
    </citation>
    <scope>NUCLEOTIDE SEQUENCE [LARGE SCALE GENOMIC DNA]</scope>
    <source>
        <strain evidence="4 5">DSM 104001</strain>
    </source>
</reference>
<dbReference type="PANTHER" id="PTHR30319">
    <property type="entry name" value="PHENYLACETIC ACID REGULATOR-RELATED TRANSCRIPTIONAL REPRESSOR"/>
    <property type="match status" value="1"/>
</dbReference>
<protein>
    <submittedName>
        <fullName evidence="4">Phenylacetic acid degradation operon negative regulatory protein</fullName>
    </submittedName>
</protein>
<evidence type="ECO:0000313" key="4">
    <source>
        <dbReference type="EMBL" id="NYJ07684.1"/>
    </source>
</evidence>
<dbReference type="Pfam" id="PF08223">
    <property type="entry name" value="PaaX_C"/>
    <property type="match status" value="1"/>
</dbReference>
<keyword evidence="5" id="KW-1185">Reference proteome</keyword>
<dbReference type="PIRSF" id="PIRSF020623">
    <property type="entry name" value="PaaX"/>
    <property type="match status" value="1"/>
</dbReference>
<dbReference type="EMBL" id="JACBZT010000001">
    <property type="protein sequence ID" value="NYJ07684.1"/>
    <property type="molecule type" value="Genomic_DNA"/>
</dbReference>
<dbReference type="AlphaFoldDB" id="A0A853CI56"/>
<dbReference type="InterPro" id="IPR036388">
    <property type="entry name" value="WH-like_DNA-bd_sf"/>
</dbReference>
<feature type="domain" description="Transcriptional repressor PaaX-like N-terminal" evidence="1">
    <location>
        <begin position="22"/>
        <end position="91"/>
    </location>
</feature>
<accession>A0A853CI56</accession>
<dbReference type="InterPro" id="IPR011965">
    <property type="entry name" value="PaaX_trns_reg"/>
</dbReference>
<proteinExistence type="predicted"/>
<dbReference type="Gene3D" id="1.10.10.10">
    <property type="entry name" value="Winged helix-like DNA-binding domain superfamily/Winged helix DNA-binding domain"/>
    <property type="match status" value="1"/>
</dbReference>
<gene>
    <name evidence="4" type="ORF">GGQ55_003962</name>
</gene>
<sequence>MTDVEVDEGPFVTRRQELGAASARSLLLTVLGEYVLPAGRRVWTAALLDLLADLDVAEKAARQAIMRTADSGWIAGHRLGRETRWSLTEAGTRLLKEGTDRIYGFASDQRAWDGRWLVLTVAVPENARALRQRLRTQLGWAGLGSINATTWVTPRVDREHEARQVLEELDLLAGSWSFVAAAGAVGDERALAGSAWDLDALERRYEDFLDLVSGRRPRTDRQALVAQVRLVQEWRRFPLLDPGLPRELLPPRWSGHRAAEVFRERHAAWAPRAQAAWAELVGQDR</sequence>
<dbReference type="Pfam" id="PF20803">
    <property type="entry name" value="PaaX_M"/>
    <property type="match status" value="1"/>
</dbReference>
<evidence type="ECO:0000259" key="3">
    <source>
        <dbReference type="Pfam" id="PF20803"/>
    </source>
</evidence>
<dbReference type="InterPro" id="IPR048846">
    <property type="entry name" value="PaaX-like_central"/>
</dbReference>
<feature type="domain" description="Transcriptional repressor PaaX-like C-terminal" evidence="2">
    <location>
        <begin position="196"/>
        <end position="277"/>
    </location>
</feature>
<dbReference type="PANTHER" id="PTHR30319:SF1">
    <property type="entry name" value="TRANSCRIPTIONAL REPRESSOR PAAX"/>
    <property type="match status" value="1"/>
</dbReference>
<comment type="caution">
    <text evidence="4">The sequence shown here is derived from an EMBL/GenBank/DDBJ whole genome shotgun (WGS) entry which is preliminary data.</text>
</comment>
<organism evidence="4 5">
    <name type="scientific">Petropleomorpha daqingensis</name>
    <dbReference type="NCBI Taxonomy" id="2026353"/>
    <lineage>
        <taxon>Bacteria</taxon>
        <taxon>Bacillati</taxon>
        <taxon>Actinomycetota</taxon>
        <taxon>Actinomycetes</taxon>
        <taxon>Geodermatophilales</taxon>
        <taxon>Geodermatophilaceae</taxon>
        <taxon>Petropleomorpha</taxon>
    </lineage>
</organism>
<dbReference type="Pfam" id="PF07848">
    <property type="entry name" value="PaaX"/>
    <property type="match status" value="1"/>
</dbReference>
<dbReference type="RefSeq" id="WP_179719723.1">
    <property type="nucleotide sequence ID" value="NZ_JACBZT010000001.1"/>
</dbReference>
<evidence type="ECO:0000313" key="5">
    <source>
        <dbReference type="Proteomes" id="UP000541969"/>
    </source>
</evidence>
<name>A0A853CI56_9ACTN</name>
<evidence type="ECO:0000259" key="1">
    <source>
        <dbReference type="Pfam" id="PF07848"/>
    </source>
</evidence>
<dbReference type="GO" id="GO:0006351">
    <property type="term" value="P:DNA-templated transcription"/>
    <property type="evidence" value="ECO:0007669"/>
    <property type="project" value="InterPro"/>
</dbReference>
<dbReference type="Gene3D" id="1.20.58.1460">
    <property type="match status" value="1"/>
</dbReference>
<dbReference type="InterPro" id="IPR013225">
    <property type="entry name" value="PaaX_C"/>
</dbReference>
<dbReference type="Proteomes" id="UP000541969">
    <property type="component" value="Unassembled WGS sequence"/>
</dbReference>
<evidence type="ECO:0000259" key="2">
    <source>
        <dbReference type="Pfam" id="PF08223"/>
    </source>
</evidence>
<dbReference type="InterPro" id="IPR012906">
    <property type="entry name" value="PaaX-like_N"/>
</dbReference>
<feature type="domain" description="Transcriptional repressor PaaX-like central Cas2-like" evidence="3">
    <location>
        <begin position="110"/>
        <end position="190"/>
    </location>
</feature>
<dbReference type="Gene3D" id="3.30.70.2650">
    <property type="match status" value="1"/>
</dbReference>